<dbReference type="Proteomes" id="UP000260025">
    <property type="component" value="Unassembled WGS sequence"/>
</dbReference>
<dbReference type="EMBL" id="QVEV01000109">
    <property type="protein sequence ID" value="RGC06874.1"/>
    <property type="molecule type" value="Genomic_DNA"/>
</dbReference>
<gene>
    <name evidence="2" type="ORF">DXA38_22745</name>
</gene>
<protein>
    <submittedName>
        <fullName evidence="2">Uncharacterized protein</fullName>
    </submittedName>
</protein>
<comment type="caution">
    <text evidence="2">The sequence shown here is derived from an EMBL/GenBank/DDBJ whole genome shotgun (WGS) entry which is preliminary data.</text>
</comment>
<dbReference type="Pfam" id="PF20310">
    <property type="entry name" value="HTH_Tnp_2"/>
    <property type="match status" value="1"/>
</dbReference>
<organism evidence="2 3">
    <name type="scientific">Clostridium innocuum</name>
    <dbReference type="NCBI Taxonomy" id="1522"/>
    <lineage>
        <taxon>Bacteria</taxon>
        <taxon>Bacillati</taxon>
        <taxon>Bacillota</taxon>
        <taxon>Clostridia</taxon>
        <taxon>Eubacteriales</taxon>
        <taxon>Clostridiaceae</taxon>
        <taxon>Clostridium</taxon>
    </lineage>
</organism>
<dbReference type="RefSeq" id="WP_117445107.1">
    <property type="nucleotide sequence ID" value="NZ_QVEV01000109.1"/>
</dbReference>
<reference evidence="2 3" key="1">
    <citation type="submission" date="2018-08" db="EMBL/GenBank/DDBJ databases">
        <title>A genome reference for cultivated species of the human gut microbiota.</title>
        <authorList>
            <person name="Zou Y."/>
            <person name="Xue W."/>
            <person name="Luo G."/>
        </authorList>
    </citation>
    <scope>NUCLEOTIDE SEQUENCE [LARGE SCALE GENOMIC DNA]</scope>
    <source>
        <strain evidence="2 3">OF01-2LB</strain>
    </source>
</reference>
<feature type="region of interest" description="Disordered" evidence="1">
    <location>
        <begin position="78"/>
        <end position="104"/>
    </location>
</feature>
<dbReference type="InterPro" id="IPR046929">
    <property type="entry name" value="HTH_Tnp"/>
</dbReference>
<sequence>MGINHFTKEQTEKLRSNPYVKHVSEKAITYIEEFREEFYIRYQENPFPSKILVEMGFDLHVLGKSRIYNISKRVKAQASRPTGFKDTREDMSGRPRHKERTSDEEIAYLKHQVEYQRQQIEALKKINFIDKKTAWKQKQREKNTESSKK</sequence>
<evidence type="ECO:0000256" key="1">
    <source>
        <dbReference type="SAM" id="MobiDB-lite"/>
    </source>
</evidence>
<dbReference type="OrthoDB" id="1652943at2"/>
<accession>A0A3E2V8M0</accession>
<dbReference type="AlphaFoldDB" id="A0A3E2V8M0"/>
<evidence type="ECO:0000313" key="3">
    <source>
        <dbReference type="Proteomes" id="UP000260025"/>
    </source>
</evidence>
<proteinExistence type="predicted"/>
<feature type="compositionally biased region" description="Basic and acidic residues" evidence="1">
    <location>
        <begin position="83"/>
        <end position="93"/>
    </location>
</feature>
<evidence type="ECO:0000313" key="2">
    <source>
        <dbReference type="EMBL" id="RGC06874.1"/>
    </source>
</evidence>
<name>A0A3E2V8M0_CLOIN</name>